<feature type="region of interest" description="Disordered" evidence="1">
    <location>
        <begin position="125"/>
        <end position="335"/>
    </location>
</feature>
<feature type="compositionally biased region" description="Pro residues" evidence="1">
    <location>
        <begin position="125"/>
        <end position="146"/>
    </location>
</feature>
<accession>A0A915L589</accession>
<evidence type="ECO:0000256" key="1">
    <source>
        <dbReference type="SAM" id="MobiDB-lite"/>
    </source>
</evidence>
<evidence type="ECO:0000313" key="3">
    <source>
        <dbReference type="WBParaSite" id="nRc.2.0.1.t46250-RA"/>
    </source>
</evidence>
<feature type="compositionally biased region" description="Basic and acidic residues" evidence="1">
    <location>
        <begin position="193"/>
        <end position="213"/>
    </location>
</feature>
<name>A0A915L589_ROMCU</name>
<feature type="compositionally biased region" description="Polar residues" evidence="1">
    <location>
        <begin position="158"/>
        <end position="167"/>
    </location>
</feature>
<evidence type="ECO:0000313" key="2">
    <source>
        <dbReference type="Proteomes" id="UP000887565"/>
    </source>
</evidence>
<feature type="compositionally biased region" description="Polar residues" evidence="1">
    <location>
        <begin position="318"/>
        <end position="328"/>
    </location>
</feature>
<feature type="compositionally biased region" description="Basic and acidic residues" evidence="1">
    <location>
        <begin position="283"/>
        <end position="304"/>
    </location>
</feature>
<dbReference type="OMA" id="PHPLNYH"/>
<dbReference type="Proteomes" id="UP000887565">
    <property type="component" value="Unplaced"/>
</dbReference>
<proteinExistence type="predicted"/>
<organism evidence="2 3">
    <name type="scientific">Romanomermis culicivorax</name>
    <name type="common">Nematode worm</name>
    <dbReference type="NCBI Taxonomy" id="13658"/>
    <lineage>
        <taxon>Eukaryota</taxon>
        <taxon>Metazoa</taxon>
        <taxon>Ecdysozoa</taxon>
        <taxon>Nematoda</taxon>
        <taxon>Enoplea</taxon>
        <taxon>Dorylaimia</taxon>
        <taxon>Mermithida</taxon>
        <taxon>Mermithoidea</taxon>
        <taxon>Mermithidae</taxon>
        <taxon>Romanomermis</taxon>
    </lineage>
</organism>
<keyword evidence="2" id="KW-1185">Reference proteome</keyword>
<feature type="compositionally biased region" description="Basic residues" evidence="1">
    <location>
        <begin position="175"/>
        <end position="192"/>
    </location>
</feature>
<protein>
    <submittedName>
        <fullName evidence="3">Uncharacterized protein</fullName>
    </submittedName>
</protein>
<sequence>MDVLPAEPPMMLPPMALAVDPHIYLATLAILPRPPIIATVAAASNGQHIISDQQWQAWAAALTAYHFPSPPPSMLFPEHHWMDYPDVLEEEIQRILLPHPRPAVPVPQVAQPALVIVQAAIQPPTALPPPPASQPPPPVSQPPPPATLLLQTVPMDVQTPQAPSTSVPALDRHGQPIRKPRRYKHSVKRKHHLQEEADYGKSHEMRMTDEPCTRRTPPPSTSRTESSKTPSERTTRRSKQCNQQKARQEAGQTRSQTSATPQRKVMTTKTAAPAKHRPPAHPSDSHHPRNELHSRDDCHRKETQKLPATSRDSRQQERQTNAPPQRTQSEQRHQVHSTDFYEEAYKHGFRQSPPKLTDYISLLQHKAEIQKRLEALKNPRKLVFKVPLPPLPPMDVEPATPSSTSLQLTATSLLPTALMSAMATTITHTTWLPPTAPTLVQTTTPSQPSLVITTRLILGAAPSASATQSFKPHLPSEATRLPNYTHF</sequence>
<dbReference type="AlphaFoldDB" id="A0A915L589"/>
<dbReference type="WBParaSite" id="nRc.2.0.1.t46250-RA">
    <property type="protein sequence ID" value="nRc.2.0.1.t46250-RA"/>
    <property type="gene ID" value="nRc.2.0.1.g46250"/>
</dbReference>
<feature type="compositionally biased region" description="Polar residues" evidence="1">
    <location>
        <begin position="240"/>
        <end position="261"/>
    </location>
</feature>
<reference evidence="3" key="1">
    <citation type="submission" date="2022-11" db="UniProtKB">
        <authorList>
            <consortium name="WormBaseParasite"/>
        </authorList>
    </citation>
    <scope>IDENTIFICATION</scope>
</reference>